<protein>
    <recommendedName>
        <fullName evidence="4">Secreted protein</fullName>
    </recommendedName>
</protein>
<accession>A0A150TTH9</accession>
<dbReference type="EMBL" id="JEME01001126">
    <property type="protein sequence ID" value="KYG08013.1"/>
    <property type="molecule type" value="Genomic_DNA"/>
</dbReference>
<dbReference type="Proteomes" id="UP000075502">
    <property type="component" value="Unassembled WGS sequence"/>
</dbReference>
<organism evidence="2 3">
    <name type="scientific">Sorangium cellulosum</name>
    <name type="common">Polyangium cellulosum</name>
    <dbReference type="NCBI Taxonomy" id="56"/>
    <lineage>
        <taxon>Bacteria</taxon>
        <taxon>Pseudomonadati</taxon>
        <taxon>Myxococcota</taxon>
        <taxon>Polyangia</taxon>
        <taxon>Polyangiales</taxon>
        <taxon>Polyangiaceae</taxon>
        <taxon>Sorangium</taxon>
    </lineage>
</organism>
<gene>
    <name evidence="2" type="ORF">BE21_26110</name>
</gene>
<proteinExistence type="predicted"/>
<name>A0A150TTH9_SORCE</name>
<feature type="chain" id="PRO_5007569880" description="Secreted protein" evidence="1">
    <location>
        <begin position="24"/>
        <end position="373"/>
    </location>
</feature>
<evidence type="ECO:0000313" key="3">
    <source>
        <dbReference type="Proteomes" id="UP000075502"/>
    </source>
</evidence>
<dbReference type="AlphaFoldDB" id="A0A150TTH9"/>
<reference evidence="2 3" key="1">
    <citation type="submission" date="2014-02" db="EMBL/GenBank/DDBJ databases">
        <title>The small core and large imbalanced accessory genome model reveals a collaborative survival strategy of Sorangium cellulosum strains in nature.</title>
        <authorList>
            <person name="Han K."/>
            <person name="Peng R."/>
            <person name="Blom J."/>
            <person name="Li Y.-Z."/>
        </authorList>
    </citation>
    <scope>NUCLEOTIDE SEQUENCE [LARGE SCALE GENOMIC DNA]</scope>
    <source>
        <strain evidence="2 3">So0007-03</strain>
    </source>
</reference>
<comment type="caution">
    <text evidence="2">The sequence shown here is derived from an EMBL/GenBank/DDBJ whole genome shotgun (WGS) entry which is preliminary data.</text>
</comment>
<keyword evidence="1" id="KW-0732">Signal</keyword>
<feature type="signal peptide" evidence="1">
    <location>
        <begin position="1"/>
        <end position="23"/>
    </location>
</feature>
<evidence type="ECO:0008006" key="4">
    <source>
        <dbReference type="Google" id="ProtNLM"/>
    </source>
</evidence>
<sequence length="373" mass="39606">MTTMRTAFLVGSLMALVAGCTDATVEAPIVWVQKLDRDHDCFATCKETLNQGVPPPAAARTCAGGSEAPACGLLGGEDSMRVIAQYYAREPLEFDAREKLASPELTLLLDDVPMAAPQPFSEATPEQGAPLFMASFRAPAREARTLSVRVKAAEGFVGLASGLTLDLRAPILDLSDCTAEVCEREAGVGKLVATLTAPVGVQGPNAIFTTRIDGVLQPQSEQLPLTPSNDGIHATAVAFLDTPPDEGAVWRIEARMQGLTDVAARDVTLRSPGILLAVENCASDPCTLRAKSEATLRVEGPAKILDKTALVSWKVGNVTVIDSFTVDLAQEEEGRVYGFRKVDVPATDTATTWQIKTVVGQSTFTLEPITIEP</sequence>
<dbReference type="PROSITE" id="PS51257">
    <property type="entry name" value="PROKAR_LIPOPROTEIN"/>
    <property type="match status" value="1"/>
</dbReference>
<evidence type="ECO:0000313" key="2">
    <source>
        <dbReference type="EMBL" id="KYG08013.1"/>
    </source>
</evidence>
<evidence type="ECO:0000256" key="1">
    <source>
        <dbReference type="SAM" id="SignalP"/>
    </source>
</evidence>